<dbReference type="FunFam" id="1.20.1070.10:FF:000160">
    <property type="entry name" value="Related to Opsin-1"/>
    <property type="match status" value="1"/>
</dbReference>
<evidence type="ECO:0000313" key="13">
    <source>
        <dbReference type="Proteomes" id="UP000070133"/>
    </source>
</evidence>
<evidence type="ECO:0000256" key="6">
    <source>
        <dbReference type="ARBA" id="ARBA00022925"/>
    </source>
</evidence>
<feature type="transmembrane region" description="Helical" evidence="11">
    <location>
        <begin position="287"/>
        <end position="305"/>
    </location>
</feature>
<comment type="subcellular location">
    <subcellularLocation>
        <location evidence="1">Membrane</location>
        <topology evidence="1">Multi-pass membrane protein</topology>
    </subcellularLocation>
</comment>
<comment type="caution">
    <text evidence="12">The sequence shown here is derived from an EMBL/GenBank/DDBJ whole genome shotgun (WGS) entry which is preliminary data.</text>
</comment>
<dbReference type="PROSITE" id="PS00950">
    <property type="entry name" value="BACTERIAL_OPSIN_1"/>
    <property type="match status" value="1"/>
</dbReference>
<protein>
    <recommendedName>
        <fullName evidence="14">Opsin-1</fullName>
    </recommendedName>
</protein>
<gene>
    <name evidence="12" type="ORF">AC578_7896</name>
</gene>
<evidence type="ECO:0000313" key="12">
    <source>
        <dbReference type="EMBL" id="KXT04271.1"/>
    </source>
</evidence>
<evidence type="ECO:0000256" key="7">
    <source>
        <dbReference type="ARBA" id="ARBA00022989"/>
    </source>
</evidence>
<feature type="transmembrane region" description="Helical" evidence="11">
    <location>
        <begin position="150"/>
        <end position="170"/>
    </location>
</feature>
<evidence type="ECO:0000256" key="1">
    <source>
        <dbReference type="ARBA" id="ARBA00004141"/>
    </source>
</evidence>
<evidence type="ECO:0000256" key="10">
    <source>
        <dbReference type="ARBA" id="ARBA00023170"/>
    </source>
</evidence>
<keyword evidence="4" id="KW-0716">Sensory transduction</keyword>
<proteinExistence type="inferred from homology"/>
<reference evidence="12 13" key="1">
    <citation type="submission" date="2015-07" db="EMBL/GenBank/DDBJ databases">
        <title>Comparative genomics of the Sigatoka disease complex on banana suggests a link between parallel evolutionary changes in Pseudocercospora fijiensis and Pseudocercospora eumusae and increased virulence on the banana host.</title>
        <authorList>
            <person name="Chang T.-C."/>
            <person name="Salvucci A."/>
            <person name="Crous P.W."/>
            <person name="Stergiopoulos I."/>
        </authorList>
    </citation>
    <scope>NUCLEOTIDE SEQUENCE [LARGE SCALE GENOMIC DNA]</scope>
    <source>
        <strain evidence="12 13">CBS 114824</strain>
    </source>
</reference>
<dbReference type="GO" id="GO:0005886">
    <property type="term" value="C:plasma membrane"/>
    <property type="evidence" value="ECO:0007669"/>
    <property type="project" value="TreeGrafter"/>
</dbReference>
<evidence type="ECO:0000256" key="8">
    <source>
        <dbReference type="ARBA" id="ARBA00022991"/>
    </source>
</evidence>
<organism evidence="12 13">
    <name type="scientific">Pseudocercospora eumusae</name>
    <dbReference type="NCBI Taxonomy" id="321146"/>
    <lineage>
        <taxon>Eukaryota</taxon>
        <taxon>Fungi</taxon>
        <taxon>Dikarya</taxon>
        <taxon>Ascomycota</taxon>
        <taxon>Pezizomycotina</taxon>
        <taxon>Dothideomycetes</taxon>
        <taxon>Dothideomycetidae</taxon>
        <taxon>Mycosphaerellales</taxon>
        <taxon>Mycosphaerellaceae</taxon>
        <taxon>Pseudocercospora</taxon>
    </lineage>
</organism>
<keyword evidence="7 11" id="KW-1133">Transmembrane helix</keyword>
<dbReference type="EMBL" id="LFZN01000022">
    <property type="protein sequence ID" value="KXT04271.1"/>
    <property type="molecule type" value="Genomic_DNA"/>
</dbReference>
<dbReference type="CDD" id="cd15028">
    <property type="entry name" value="7tm_Opsin-1_euk"/>
    <property type="match status" value="1"/>
</dbReference>
<keyword evidence="3" id="KW-0600">Photoreceptor protein</keyword>
<feature type="transmembrane region" description="Helical" evidence="11">
    <location>
        <begin position="177"/>
        <end position="196"/>
    </location>
</feature>
<dbReference type="GO" id="GO:0005783">
    <property type="term" value="C:endoplasmic reticulum"/>
    <property type="evidence" value="ECO:0007669"/>
    <property type="project" value="TreeGrafter"/>
</dbReference>
<dbReference type="PANTHER" id="PTHR28286:SF2">
    <property type="entry name" value="BACTERIORHODOPSIN _OPSIN, NOPA (EUROFUNG)"/>
    <property type="match status" value="1"/>
</dbReference>
<dbReference type="PROSITE" id="PS00327">
    <property type="entry name" value="BACTERIAL_OPSIN_RET"/>
    <property type="match status" value="1"/>
</dbReference>
<dbReference type="SMART" id="SM01021">
    <property type="entry name" value="Bac_rhodopsin"/>
    <property type="match status" value="1"/>
</dbReference>
<evidence type="ECO:0000256" key="11">
    <source>
        <dbReference type="SAM" id="Phobius"/>
    </source>
</evidence>
<evidence type="ECO:0000256" key="9">
    <source>
        <dbReference type="ARBA" id="ARBA00023136"/>
    </source>
</evidence>
<keyword evidence="6" id="KW-0681">Retinal protein</keyword>
<dbReference type="PANTHER" id="PTHR28286">
    <property type="match status" value="1"/>
</dbReference>
<dbReference type="GO" id="GO:0007602">
    <property type="term" value="P:phototransduction"/>
    <property type="evidence" value="ECO:0007669"/>
    <property type="project" value="UniProtKB-KW"/>
</dbReference>
<name>A0A139HP61_9PEZI</name>
<keyword evidence="5 11" id="KW-0812">Transmembrane</keyword>
<dbReference type="Pfam" id="PF01036">
    <property type="entry name" value="Bac_rhodopsin"/>
    <property type="match status" value="1"/>
</dbReference>
<dbReference type="GO" id="GO:0005216">
    <property type="term" value="F:monoatomic ion channel activity"/>
    <property type="evidence" value="ECO:0007669"/>
    <property type="project" value="InterPro"/>
</dbReference>
<evidence type="ECO:0000256" key="4">
    <source>
        <dbReference type="ARBA" id="ARBA00022606"/>
    </source>
</evidence>
<feature type="transmembrane region" description="Helical" evidence="11">
    <location>
        <begin position="317"/>
        <end position="342"/>
    </location>
</feature>
<dbReference type="Gene3D" id="1.20.1070.10">
    <property type="entry name" value="Rhodopsin 7-helix transmembrane proteins"/>
    <property type="match status" value="1"/>
</dbReference>
<accession>A0A139HP61</accession>
<dbReference type="SUPFAM" id="SSF81321">
    <property type="entry name" value="Family A G protein-coupled receptor-like"/>
    <property type="match status" value="1"/>
</dbReference>
<feature type="transmembrane region" description="Helical" evidence="11">
    <location>
        <begin position="257"/>
        <end position="275"/>
    </location>
</feature>
<dbReference type="PRINTS" id="PR00251">
    <property type="entry name" value="BACTRLOPSIN"/>
</dbReference>
<evidence type="ECO:0000256" key="5">
    <source>
        <dbReference type="ARBA" id="ARBA00022692"/>
    </source>
</evidence>
<dbReference type="GO" id="GO:0009881">
    <property type="term" value="F:photoreceptor activity"/>
    <property type="evidence" value="ECO:0007669"/>
    <property type="project" value="UniProtKB-KW"/>
</dbReference>
<dbReference type="InterPro" id="IPR001425">
    <property type="entry name" value="Arc/bac/fun_rhodopsins"/>
</dbReference>
<feature type="transmembrane region" description="Helical" evidence="11">
    <location>
        <begin position="354"/>
        <end position="374"/>
    </location>
</feature>
<comment type="similarity">
    <text evidence="2">Belongs to the archaeal/bacterial/fungal opsin family.</text>
</comment>
<keyword evidence="9 11" id="KW-0472">Membrane</keyword>
<dbReference type="OrthoDB" id="10261467at2759"/>
<evidence type="ECO:0000256" key="2">
    <source>
        <dbReference type="ARBA" id="ARBA00008130"/>
    </source>
</evidence>
<evidence type="ECO:0008006" key="14">
    <source>
        <dbReference type="Google" id="ProtNLM"/>
    </source>
</evidence>
<sequence length="409" mass="44442">MPWYNLLLSMAEAWKRASGGGNGGCTAQDRETLLHVQPGSACHILQRSFVQNLWYVTILYPTCLKAYLTLEQATCSSSLLLLPTPPPSTPLLPTVHTGHTHQVTSEETPIMIVDPVQALAKPTSSVAPVPTVVPSLPEYQDASETGTRTLWVVFVVMLVATIVFTGMAWSVPMSKRLYHVITASITTIAALSYFSMATGHGVSYHHVSVRESHKHVPDTEHDLYRQVYWARYVDWALTTPLLLLDLALLAGLNGGTILITIFADVIMVLTGLFAAFGSEGTPQKWGWYAIACIAYLVVIWQLLVHGRASASAKGGKVGGFFAAIGGFTLIIWTVYPIVWGIADGSRNMNVDEEIIAYAVLDILAKPVFGAWLLFTHVSMPETNVDVGGFWSQGLSGEGRIRVGDDDEGA</sequence>
<dbReference type="AlphaFoldDB" id="A0A139HP61"/>
<keyword evidence="8" id="KW-0157">Chromophore</keyword>
<keyword evidence="10" id="KW-0675">Receptor</keyword>
<keyword evidence="13" id="KW-1185">Reference proteome</keyword>
<dbReference type="Proteomes" id="UP000070133">
    <property type="component" value="Unassembled WGS sequence"/>
</dbReference>
<dbReference type="InterPro" id="IPR018229">
    <property type="entry name" value="Rhodopsin_retinal_BS"/>
</dbReference>
<evidence type="ECO:0000256" key="3">
    <source>
        <dbReference type="ARBA" id="ARBA00022543"/>
    </source>
</evidence>